<dbReference type="Pfam" id="PF24924">
    <property type="entry name" value="DUF7745"/>
    <property type="match status" value="1"/>
</dbReference>
<proteinExistence type="predicted"/>
<comment type="caution">
    <text evidence="2">The sequence shown here is derived from an EMBL/GenBank/DDBJ whole genome shotgun (WGS) entry which is preliminary data.</text>
</comment>
<evidence type="ECO:0000313" key="2">
    <source>
        <dbReference type="EMBL" id="RDY00545.1"/>
    </source>
</evidence>
<dbReference type="EMBL" id="QJKJ01002963">
    <property type="protein sequence ID" value="RDY00545.1"/>
    <property type="molecule type" value="Genomic_DNA"/>
</dbReference>
<sequence>MLFPQIERYVDLAAIDAFFGRRDRGEHPIVVVLANTYTLDCCSMRNGKRLRCCTTLLFLWLTMHLFHSSKKTRCPIENHYWSCVKLLTKAEWNARLDGATKRSILWYPQWNERDDMIICCGGFLNVPLMGTKGAINCNPELTLRQAGYPMVLPSSEEAVTPFILYGLGIQEGEHLKKIHQAWKRPSERDPSGDYGATELLLATKSIFLTFGNPRIKTGESELESWETPEVERWFRIAAQEKGLRELERNQALLVKEELIAALANIRSKEEDARGHLSQLQE</sequence>
<dbReference type="PANTHER" id="PTHR48154">
    <property type="entry name" value="PROTEIN, PUTATIVE-RELATED"/>
    <property type="match status" value="1"/>
</dbReference>
<feature type="domain" description="DUF7745" evidence="1">
    <location>
        <begin position="1"/>
        <end position="184"/>
    </location>
</feature>
<evidence type="ECO:0000313" key="3">
    <source>
        <dbReference type="Proteomes" id="UP000257109"/>
    </source>
</evidence>
<protein>
    <recommendedName>
        <fullName evidence="1">DUF7745 domain-containing protein</fullName>
    </recommendedName>
</protein>
<name>A0A371HCP7_MUCPR</name>
<dbReference type="InterPro" id="IPR056647">
    <property type="entry name" value="DUF7745"/>
</dbReference>
<dbReference type="AlphaFoldDB" id="A0A371HCP7"/>
<keyword evidence="3" id="KW-1185">Reference proteome</keyword>
<dbReference type="OrthoDB" id="1430424at2759"/>
<accession>A0A371HCP7</accession>
<feature type="non-terminal residue" evidence="2">
    <location>
        <position position="1"/>
    </location>
</feature>
<gene>
    <name evidence="2" type="ORF">CR513_16264</name>
</gene>
<reference evidence="2" key="1">
    <citation type="submission" date="2018-05" db="EMBL/GenBank/DDBJ databases">
        <title>Draft genome of Mucuna pruriens seed.</title>
        <authorList>
            <person name="Nnadi N.E."/>
            <person name="Vos R."/>
            <person name="Hasami M.H."/>
            <person name="Devisetty U.K."/>
            <person name="Aguiy J.C."/>
        </authorList>
    </citation>
    <scope>NUCLEOTIDE SEQUENCE [LARGE SCALE GENOMIC DNA]</scope>
    <source>
        <strain evidence="2">JCA_2017</strain>
    </source>
</reference>
<dbReference type="PANTHER" id="PTHR48154:SF1">
    <property type="entry name" value="PROTEIN, PUTATIVE-RELATED"/>
    <property type="match status" value="1"/>
</dbReference>
<organism evidence="2 3">
    <name type="scientific">Mucuna pruriens</name>
    <name type="common">Velvet bean</name>
    <name type="synonym">Dolichos pruriens</name>
    <dbReference type="NCBI Taxonomy" id="157652"/>
    <lineage>
        <taxon>Eukaryota</taxon>
        <taxon>Viridiplantae</taxon>
        <taxon>Streptophyta</taxon>
        <taxon>Embryophyta</taxon>
        <taxon>Tracheophyta</taxon>
        <taxon>Spermatophyta</taxon>
        <taxon>Magnoliopsida</taxon>
        <taxon>eudicotyledons</taxon>
        <taxon>Gunneridae</taxon>
        <taxon>Pentapetalae</taxon>
        <taxon>rosids</taxon>
        <taxon>fabids</taxon>
        <taxon>Fabales</taxon>
        <taxon>Fabaceae</taxon>
        <taxon>Papilionoideae</taxon>
        <taxon>50 kb inversion clade</taxon>
        <taxon>NPAAA clade</taxon>
        <taxon>indigoferoid/millettioid clade</taxon>
        <taxon>Phaseoleae</taxon>
        <taxon>Mucuna</taxon>
    </lineage>
</organism>
<dbReference type="Proteomes" id="UP000257109">
    <property type="component" value="Unassembled WGS sequence"/>
</dbReference>
<evidence type="ECO:0000259" key="1">
    <source>
        <dbReference type="Pfam" id="PF24924"/>
    </source>
</evidence>